<protein>
    <submittedName>
        <fullName evidence="2">Uncharacterized protein</fullName>
    </submittedName>
</protein>
<sequence length="115" mass="14192">MFQEWKFFPSWWSTCSYGWVVARDGGMILTSIFALFAIIYDLFVDEYRTYQSLTVWYNDSRRPYIPLRYTPGRQWRRRRTGKLQCIVRRFIVVKGILTERQTIRYLRRHLMGRMF</sequence>
<accession>A0A815DRZ6</accession>
<feature type="transmembrane region" description="Helical" evidence="1">
    <location>
        <begin position="20"/>
        <end position="43"/>
    </location>
</feature>
<keyword evidence="1" id="KW-0472">Membrane</keyword>
<name>A0A815DRZ6_ADIRI</name>
<evidence type="ECO:0000313" key="2">
    <source>
        <dbReference type="EMBL" id="CAF1304871.1"/>
    </source>
</evidence>
<organism evidence="2 4">
    <name type="scientific">Adineta ricciae</name>
    <name type="common">Rotifer</name>
    <dbReference type="NCBI Taxonomy" id="249248"/>
    <lineage>
        <taxon>Eukaryota</taxon>
        <taxon>Metazoa</taxon>
        <taxon>Spiralia</taxon>
        <taxon>Gnathifera</taxon>
        <taxon>Rotifera</taxon>
        <taxon>Eurotatoria</taxon>
        <taxon>Bdelloidea</taxon>
        <taxon>Adinetida</taxon>
        <taxon>Adinetidae</taxon>
        <taxon>Adineta</taxon>
    </lineage>
</organism>
<gene>
    <name evidence="3" type="ORF">EDS130_LOCUS36176</name>
    <name evidence="2" type="ORF">XAT740_LOCUS29060</name>
</gene>
<keyword evidence="1" id="KW-1133">Transmembrane helix</keyword>
<dbReference type="EMBL" id="CAJNOJ010000331">
    <property type="protein sequence ID" value="CAF1403419.1"/>
    <property type="molecule type" value="Genomic_DNA"/>
</dbReference>
<keyword evidence="4" id="KW-1185">Reference proteome</keyword>
<proteinExistence type="predicted"/>
<dbReference type="OrthoDB" id="10052401at2759"/>
<evidence type="ECO:0000313" key="3">
    <source>
        <dbReference type="EMBL" id="CAF1403419.1"/>
    </source>
</evidence>
<keyword evidence="1" id="KW-0812">Transmembrane</keyword>
<dbReference type="AlphaFoldDB" id="A0A815DRZ6"/>
<evidence type="ECO:0000313" key="4">
    <source>
        <dbReference type="Proteomes" id="UP000663828"/>
    </source>
</evidence>
<evidence type="ECO:0000256" key="1">
    <source>
        <dbReference type="SAM" id="Phobius"/>
    </source>
</evidence>
<reference evidence="2" key="1">
    <citation type="submission" date="2021-02" db="EMBL/GenBank/DDBJ databases">
        <authorList>
            <person name="Nowell W R."/>
        </authorList>
    </citation>
    <scope>NUCLEOTIDE SEQUENCE</scope>
</reference>
<dbReference type="EMBL" id="CAJNOR010002514">
    <property type="protein sequence ID" value="CAF1304871.1"/>
    <property type="molecule type" value="Genomic_DNA"/>
</dbReference>
<comment type="caution">
    <text evidence="2">The sequence shown here is derived from an EMBL/GenBank/DDBJ whole genome shotgun (WGS) entry which is preliminary data.</text>
</comment>
<dbReference type="Proteomes" id="UP000663852">
    <property type="component" value="Unassembled WGS sequence"/>
</dbReference>
<dbReference type="Proteomes" id="UP000663828">
    <property type="component" value="Unassembled WGS sequence"/>
</dbReference>